<evidence type="ECO:0000313" key="1">
    <source>
        <dbReference type="EMBL" id="KKK85717.1"/>
    </source>
</evidence>
<feature type="non-terminal residue" evidence="1">
    <location>
        <position position="40"/>
    </location>
</feature>
<dbReference type="EMBL" id="LAZR01051178">
    <property type="protein sequence ID" value="KKK85717.1"/>
    <property type="molecule type" value="Genomic_DNA"/>
</dbReference>
<reference evidence="1" key="1">
    <citation type="journal article" date="2015" name="Nature">
        <title>Complex archaea that bridge the gap between prokaryotes and eukaryotes.</title>
        <authorList>
            <person name="Spang A."/>
            <person name="Saw J.H."/>
            <person name="Jorgensen S.L."/>
            <person name="Zaremba-Niedzwiedzka K."/>
            <person name="Martijn J."/>
            <person name="Lind A.E."/>
            <person name="van Eijk R."/>
            <person name="Schleper C."/>
            <person name="Guy L."/>
            <person name="Ettema T.J."/>
        </authorList>
    </citation>
    <scope>NUCLEOTIDE SEQUENCE</scope>
</reference>
<name>A0A0F8YW89_9ZZZZ</name>
<dbReference type="AlphaFoldDB" id="A0A0F8YW89"/>
<accession>A0A0F8YW89</accession>
<comment type="caution">
    <text evidence="1">The sequence shown here is derived from an EMBL/GenBank/DDBJ whole genome shotgun (WGS) entry which is preliminary data.</text>
</comment>
<sequence>MILVCAFCLQRDPKNPVVGGTLHRSKIDGLLYHPAHLPER</sequence>
<gene>
    <name evidence="1" type="ORF">LCGC14_2770470</name>
</gene>
<proteinExistence type="predicted"/>
<protein>
    <submittedName>
        <fullName evidence="1">Uncharacterized protein</fullName>
    </submittedName>
</protein>
<organism evidence="1">
    <name type="scientific">marine sediment metagenome</name>
    <dbReference type="NCBI Taxonomy" id="412755"/>
    <lineage>
        <taxon>unclassified sequences</taxon>
        <taxon>metagenomes</taxon>
        <taxon>ecological metagenomes</taxon>
    </lineage>
</organism>